<dbReference type="EMBL" id="JABGBP010000150">
    <property type="protein sequence ID" value="NOL60072.1"/>
    <property type="molecule type" value="Genomic_DNA"/>
</dbReference>
<gene>
    <name evidence="2" type="ORF">HLB00_04385</name>
</gene>
<dbReference type="Gene3D" id="3.40.50.300">
    <property type="entry name" value="P-loop containing nucleotide triphosphate hydrolases"/>
    <property type="match status" value="1"/>
</dbReference>
<dbReference type="SMART" id="SM00487">
    <property type="entry name" value="DEXDc"/>
    <property type="match status" value="1"/>
</dbReference>
<keyword evidence="2" id="KW-0547">Nucleotide-binding</keyword>
<keyword evidence="2" id="KW-0378">Hydrolase</keyword>
<comment type="caution">
    <text evidence="2">The sequence shown here is derived from an EMBL/GenBank/DDBJ whole genome shotgun (WGS) entry which is preliminary data.</text>
</comment>
<dbReference type="GO" id="GO:0005524">
    <property type="term" value="F:ATP binding"/>
    <property type="evidence" value="ECO:0007669"/>
    <property type="project" value="InterPro"/>
</dbReference>
<name>A0A7K4FLZ7_9ARCH</name>
<keyword evidence="2" id="KW-0067">ATP-binding</keyword>
<dbReference type="GO" id="GO:0140097">
    <property type="term" value="F:catalytic activity, acting on DNA"/>
    <property type="evidence" value="ECO:0007669"/>
    <property type="project" value="UniProtKB-ARBA"/>
</dbReference>
<dbReference type="RefSeq" id="WP_171481523.1">
    <property type="nucleotide sequence ID" value="NZ_JABGBP010000150.1"/>
</dbReference>
<evidence type="ECO:0000313" key="2">
    <source>
        <dbReference type="EMBL" id="NOL60072.1"/>
    </source>
</evidence>
<dbReference type="PROSITE" id="PS51192">
    <property type="entry name" value="HELICASE_ATP_BIND_1"/>
    <property type="match status" value="1"/>
</dbReference>
<dbReference type="Pfam" id="PF00270">
    <property type="entry name" value="DEAD"/>
    <property type="match status" value="1"/>
</dbReference>
<evidence type="ECO:0000259" key="1">
    <source>
        <dbReference type="PROSITE" id="PS51192"/>
    </source>
</evidence>
<accession>A0A7K4FLZ7</accession>
<dbReference type="InterPro" id="IPR014001">
    <property type="entry name" value="Helicase_ATP-bd"/>
</dbReference>
<dbReference type="InterPro" id="IPR011545">
    <property type="entry name" value="DEAD/DEAH_box_helicase_dom"/>
</dbReference>
<sequence length="321" mass="36669">MSTNDIIFSINESYLSSNGTVRPFQEEMREFADYSNKKRVALLSAPTGSGKTFGFKNMVVNGFIMILLPNNLLSEEVYQDFNDAATGVSLLNAKSVNQLLAKHKNEGFQDISKDKVIEEILTGSKICITNPEFFYYLILNKYKFYQLNDSLTDLLKDGLRLIIVDEIHVYSRDQINIILAILKLINNNIKIMFSSATIPDYFKNLVGLLFDEKNVMEITAERQYKKSPDNSILQGQLNVTIPSIYKITEFIKDRIDLLKNGYWFIIADSIRNIQGIYNVLAASSINKDEIGMISAYHDSGYLLYKEIFKNRKLRIIIGSNI</sequence>
<dbReference type="Proteomes" id="UP000546917">
    <property type="component" value="Unassembled WGS sequence"/>
</dbReference>
<dbReference type="InterPro" id="IPR027417">
    <property type="entry name" value="P-loop_NTPase"/>
</dbReference>
<proteinExistence type="predicted"/>
<feature type="non-terminal residue" evidence="2">
    <location>
        <position position="321"/>
    </location>
</feature>
<evidence type="ECO:0000313" key="3">
    <source>
        <dbReference type="Proteomes" id="UP000546917"/>
    </source>
</evidence>
<dbReference type="GO" id="GO:0003676">
    <property type="term" value="F:nucleic acid binding"/>
    <property type="evidence" value="ECO:0007669"/>
    <property type="project" value="InterPro"/>
</dbReference>
<keyword evidence="2" id="KW-0347">Helicase</keyword>
<dbReference type="GO" id="GO:0004386">
    <property type="term" value="F:helicase activity"/>
    <property type="evidence" value="ECO:0007669"/>
    <property type="project" value="UniProtKB-KW"/>
</dbReference>
<feature type="domain" description="Helicase ATP-binding" evidence="1">
    <location>
        <begin position="32"/>
        <end position="216"/>
    </location>
</feature>
<dbReference type="SUPFAM" id="SSF52540">
    <property type="entry name" value="P-loop containing nucleoside triphosphate hydrolases"/>
    <property type="match status" value="1"/>
</dbReference>
<reference evidence="2 3" key="1">
    <citation type="submission" date="2020-05" db="EMBL/GenBank/DDBJ databases">
        <authorList>
            <person name="Zhang R."/>
        </authorList>
    </citation>
    <scope>NUCLEOTIDE SEQUENCE [LARGE SCALE GENOMIC DNA]</scope>
    <source>
        <strain evidence="2 3">DSM 28986</strain>
    </source>
</reference>
<dbReference type="AlphaFoldDB" id="A0A7K4FLZ7"/>
<protein>
    <submittedName>
        <fullName evidence="2">DEAD/DEAH box helicase family protein</fullName>
    </submittedName>
</protein>
<organism evidence="2 3">
    <name type="scientific">Ferroplasma acidiphilum</name>
    <dbReference type="NCBI Taxonomy" id="74969"/>
    <lineage>
        <taxon>Archaea</taxon>
        <taxon>Methanobacteriati</taxon>
        <taxon>Thermoplasmatota</taxon>
        <taxon>Thermoplasmata</taxon>
        <taxon>Thermoplasmatales</taxon>
        <taxon>Ferroplasmaceae</taxon>
        <taxon>Ferroplasma</taxon>
    </lineage>
</organism>